<name>A0ABV1YN70_9HYPH</name>
<dbReference type="Proteomes" id="UP001464387">
    <property type="component" value="Unassembled WGS sequence"/>
</dbReference>
<gene>
    <name evidence="4" type="ORF">NKI33_27140</name>
</gene>
<dbReference type="CDD" id="cd06911">
    <property type="entry name" value="VirB9_CagX_TrbG"/>
    <property type="match status" value="1"/>
</dbReference>
<evidence type="ECO:0000256" key="3">
    <source>
        <dbReference type="SAM" id="SignalP"/>
    </source>
</evidence>
<feature type="signal peptide" evidence="3">
    <location>
        <begin position="1"/>
        <end position="21"/>
    </location>
</feature>
<dbReference type="InterPro" id="IPR033645">
    <property type="entry name" value="VirB9/CagX/TrbG_C"/>
</dbReference>
<dbReference type="InterPro" id="IPR010258">
    <property type="entry name" value="Conjugal_tfr_TrbG/VirB9/CagX"/>
</dbReference>
<sequence>MTKRAFLALVCSLFLTMEASAEDTPLAGKHDARMRYLAYRPDEVVRLSTAVGATLVVTFAANETVAAVAVSNSKDLAALPRANYLFFKASRMLPPQPVIVLAESESGTRRYVFSISTRAMPKLDEQQPDLYYSVQFTYPADEAAAQRKDAERRSILGQARAKVLHDERVQDLLNRPAATTSPDESNFHYVAKGDRSLAPLQVFDNGFTTVFGFASNSRIPSLYIINPDGKEAAANYTVKGDYVEVSAVAREWRLRDGNTVLSIFNRAYDPVGRAPGTGTVTPDVWRVLKGSADE</sequence>
<evidence type="ECO:0000313" key="4">
    <source>
        <dbReference type="EMBL" id="MER8936622.1"/>
    </source>
</evidence>
<reference evidence="4 5" key="1">
    <citation type="journal article" date="2024" name="Proc. Natl. Acad. Sci. U.S.A.">
        <title>The evolutionary genomics of adaptation to stress in wild rhizobium bacteria.</title>
        <authorList>
            <person name="Kehlet-Delgado H."/>
            <person name="Montoya A.P."/>
            <person name="Jensen K.T."/>
            <person name="Wendlandt C.E."/>
            <person name="Dexheimer C."/>
            <person name="Roberts M."/>
            <person name="Torres Martinez L."/>
            <person name="Friesen M.L."/>
            <person name="Griffitts J.S."/>
            <person name="Porter S.S."/>
        </authorList>
    </citation>
    <scope>NUCLEOTIDE SEQUENCE [LARGE SCALE GENOMIC DNA]</scope>
    <source>
        <strain evidence="4 5">M0729</strain>
    </source>
</reference>
<dbReference type="Gene3D" id="2.60.40.2500">
    <property type="match status" value="1"/>
</dbReference>
<feature type="chain" id="PRO_5046121519" evidence="3">
    <location>
        <begin position="22"/>
        <end position="294"/>
    </location>
</feature>
<proteinExistence type="inferred from homology"/>
<dbReference type="EMBL" id="JAMYPJ010000052">
    <property type="protein sequence ID" value="MER8936622.1"/>
    <property type="molecule type" value="Genomic_DNA"/>
</dbReference>
<evidence type="ECO:0000313" key="5">
    <source>
        <dbReference type="Proteomes" id="UP001464387"/>
    </source>
</evidence>
<dbReference type="RefSeq" id="WP_031250279.1">
    <property type="nucleotide sequence ID" value="NZ_JAMYMY010000082.1"/>
</dbReference>
<accession>A0ABV1YN70</accession>
<dbReference type="InterPro" id="IPR038161">
    <property type="entry name" value="VirB9/CagX/TrbG_C_sf"/>
</dbReference>
<comment type="caution">
    <text evidence="4">The sequence shown here is derived from an EMBL/GenBank/DDBJ whole genome shotgun (WGS) entry which is preliminary data.</text>
</comment>
<keyword evidence="2 3" id="KW-0732">Signal</keyword>
<comment type="similarity">
    <text evidence="1">Belongs to the TrbG/VirB9 family.</text>
</comment>
<evidence type="ECO:0000256" key="1">
    <source>
        <dbReference type="ARBA" id="ARBA00006135"/>
    </source>
</evidence>
<keyword evidence="5" id="KW-1185">Reference proteome</keyword>
<organism evidence="4 5">
    <name type="scientific">Mesorhizobium opportunistum</name>
    <dbReference type="NCBI Taxonomy" id="593909"/>
    <lineage>
        <taxon>Bacteria</taxon>
        <taxon>Pseudomonadati</taxon>
        <taxon>Pseudomonadota</taxon>
        <taxon>Alphaproteobacteria</taxon>
        <taxon>Hyphomicrobiales</taxon>
        <taxon>Phyllobacteriaceae</taxon>
        <taxon>Mesorhizobium</taxon>
    </lineage>
</organism>
<evidence type="ECO:0000256" key="2">
    <source>
        <dbReference type="ARBA" id="ARBA00022729"/>
    </source>
</evidence>
<dbReference type="Pfam" id="PF03524">
    <property type="entry name" value="CagX"/>
    <property type="match status" value="1"/>
</dbReference>
<protein>
    <submittedName>
        <fullName evidence="4">TrbG/VirB9 family P-type conjugative transfer protein</fullName>
    </submittedName>
</protein>
<dbReference type="NCBIfam" id="NF010435">
    <property type="entry name" value="PRK13861.1"/>
    <property type="match status" value="1"/>
</dbReference>